<keyword evidence="1 3" id="KW-0413">Isomerase</keyword>
<comment type="caution">
    <text evidence="3">The sequence shown here is derived from an EMBL/GenBank/DDBJ whole genome shotgun (WGS) entry which is preliminary data.</text>
</comment>
<dbReference type="InterPro" id="IPR013022">
    <property type="entry name" value="Xyl_isomerase-like_TIM-brl"/>
</dbReference>
<reference evidence="3" key="1">
    <citation type="submission" date="2020-10" db="EMBL/GenBank/DDBJ databases">
        <authorList>
            <person name="Gilroy R."/>
        </authorList>
    </citation>
    <scope>NUCLEOTIDE SEQUENCE</scope>
    <source>
        <strain evidence="3">17213</strain>
    </source>
</reference>
<dbReference type="AlphaFoldDB" id="A0A9D9DD78"/>
<evidence type="ECO:0000259" key="2">
    <source>
        <dbReference type="Pfam" id="PF01261"/>
    </source>
</evidence>
<organism evidence="3 4">
    <name type="scientific">Candidatus Avisuccinivibrio stercorigallinarum</name>
    <dbReference type="NCBI Taxonomy" id="2840704"/>
    <lineage>
        <taxon>Bacteria</taxon>
        <taxon>Pseudomonadati</taxon>
        <taxon>Pseudomonadota</taxon>
        <taxon>Gammaproteobacteria</taxon>
        <taxon>Aeromonadales</taxon>
        <taxon>Succinivibrionaceae</taxon>
        <taxon>Succinivibrionaceae incertae sedis</taxon>
        <taxon>Candidatus Avisuccinivibrio</taxon>
    </lineage>
</organism>
<dbReference type="EMBL" id="JADINH010000174">
    <property type="protein sequence ID" value="MBO8416429.1"/>
    <property type="molecule type" value="Genomic_DNA"/>
</dbReference>
<evidence type="ECO:0000313" key="4">
    <source>
        <dbReference type="Proteomes" id="UP000823631"/>
    </source>
</evidence>
<accession>A0A9D9DD78</accession>
<sequence>MKLGGFGFVKDYPLIKAAGFDYAELDMPQLESMSAEDFAAFKAKTQELGLPLPTGARILPIVEPTFFVEGFKPESLKDYLERTCSRSAELGIKKVILGNGKARALPTPESIKYEGVFIDFLRMLADIAADNGQELILEPLGPKYSNYINTVPQAVELIKKAGRDNIFTMADLRHMVWSKEDLSDIGTYVDYIHHVHVDYPLSFPERRWPVPGCDYDYAPFIAALKASGYDGTLTVEADVPEDWNTAGAQVREVLKELF</sequence>
<evidence type="ECO:0000256" key="1">
    <source>
        <dbReference type="ARBA" id="ARBA00023235"/>
    </source>
</evidence>
<dbReference type="InterPro" id="IPR036237">
    <property type="entry name" value="Xyl_isomerase-like_sf"/>
</dbReference>
<name>A0A9D9DD78_9GAMM</name>
<dbReference type="PANTHER" id="PTHR43489">
    <property type="entry name" value="ISOMERASE"/>
    <property type="match status" value="1"/>
</dbReference>
<dbReference type="GO" id="GO:0016853">
    <property type="term" value="F:isomerase activity"/>
    <property type="evidence" value="ECO:0007669"/>
    <property type="project" value="UniProtKB-KW"/>
</dbReference>
<feature type="domain" description="Xylose isomerase-like TIM barrel" evidence="2">
    <location>
        <begin position="15"/>
        <end position="255"/>
    </location>
</feature>
<proteinExistence type="predicted"/>
<gene>
    <name evidence="3" type="ORF">IAB19_08625</name>
</gene>
<dbReference type="Pfam" id="PF01261">
    <property type="entry name" value="AP_endonuc_2"/>
    <property type="match status" value="1"/>
</dbReference>
<reference evidence="3" key="2">
    <citation type="journal article" date="2021" name="PeerJ">
        <title>Extensive microbial diversity within the chicken gut microbiome revealed by metagenomics and culture.</title>
        <authorList>
            <person name="Gilroy R."/>
            <person name="Ravi A."/>
            <person name="Getino M."/>
            <person name="Pursley I."/>
            <person name="Horton D.L."/>
            <person name="Alikhan N.F."/>
            <person name="Baker D."/>
            <person name="Gharbi K."/>
            <person name="Hall N."/>
            <person name="Watson M."/>
            <person name="Adriaenssens E.M."/>
            <person name="Foster-Nyarko E."/>
            <person name="Jarju S."/>
            <person name="Secka A."/>
            <person name="Antonio M."/>
            <person name="Oren A."/>
            <person name="Chaudhuri R.R."/>
            <person name="La Ragione R."/>
            <person name="Hildebrand F."/>
            <person name="Pallen M.J."/>
        </authorList>
    </citation>
    <scope>NUCLEOTIDE SEQUENCE</scope>
    <source>
        <strain evidence="3">17213</strain>
    </source>
</reference>
<dbReference type="Gene3D" id="3.20.20.150">
    <property type="entry name" value="Divalent-metal-dependent TIM barrel enzymes"/>
    <property type="match status" value="1"/>
</dbReference>
<dbReference type="Proteomes" id="UP000823631">
    <property type="component" value="Unassembled WGS sequence"/>
</dbReference>
<evidence type="ECO:0000313" key="3">
    <source>
        <dbReference type="EMBL" id="MBO8416429.1"/>
    </source>
</evidence>
<dbReference type="InterPro" id="IPR050417">
    <property type="entry name" value="Sugar_Epim/Isomerase"/>
</dbReference>
<protein>
    <submittedName>
        <fullName evidence="3">Sugar phosphate isomerase/epimerase</fullName>
    </submittedName>
</protein>
<dbReference type="PANTHER" id="PTHR43489:SF7">
    <property type="entry name" value="3-DEHYDRO-D-GULOSIDE 4-EPIMERASE-RELATED"/>
    <property type="match status" value="1"/>
</dbReference>
<dbReference type="SUPFAM" id="SSF51658">
    <property type="entry name" value="Xylose isomerase-like"/>
    <property type="match status" value="1"/>
</dbReference>